<gene>
    <name evidence="2" type="ORF">LCGC14_0429260</name>
</gene>
<protein>
    <submittedName>
        <fullName evidence="2">Uncharacterized protein</fullName>
    </submittedName>
</protein>
<keyword evidence="1" id="KW-0812">Transmembrane</keyword>
<evidence type="ECO:0000313" key="2">
    <source>
        <dbReference type="EMBL" id="KKN70653.1"/>
    </source>
</evidence>
<feature type="transmembrane region" description="Helical" evidence="1">
    <location>
        <begin position="6"/>
        <end position="25"/>
    </location>
</feature>
<organism evidence="2">
    <name type="scientific">marine sediment metagenome</name>
    <dbReference type="NCBI Taxonomy" id="412755"/>
    <lineage>
        <taxon>unclassified sequences</taxon>
        <taxon>metagenomes</taxon>
        <taxon>ecological metagenomes</taxon>
    </lineage>
</organism>
<accession>A0A0F9VY53</accession>
<comment type="caution">
    <text evidence="2">The sequence shown here is derived from an EMBL/GenBank/DDBJ whole genome shotgun (WGS) entry which is preliminary data.</text>
</comment>
<proteinExistence type="predicted"/>
<dbReference type="AlphaFoldDB" id="A0A0F9VY53"/>
<keyword evidence="1" id="KW-1133">Transmembrane helix</keyword>
<dbReference type="EMBL" id="LAZR01000400">
    <property type="protein sequence ID" value="KKN70653.1"/>
    <property type="molecule type" value="Genomic_DNA"/>
</dbReference>
<reference evidence="2" key="1">
    <citation type="journal article" date="2015" name="Nature">
        <title>Complex archaea that bridge the gap between prokaryotes and eukaryotes.</title>
        <authorList>
            <person name="Spang A."/>
            <person name="Saw J.H."/>
            <person name="Jorgensen S.L."/>
            <person name="Zaremba-Niedzwiedzka K."/>
            <person name="Martijn J."/>
            <person name="Lind A.E."/>
            <person name="van Eijk R."/>
            <person name="Schleper C."/>
            <person name="Guy L."/>
            <person name="Ettema T.J."/>
        </authorList>
    </citation>
    <scope>NUCLEOTIDE SEQUENCE</scope>
</reference>
<keyword evidence="1" id="KW-0472">Membrane</keyword>
<sequence length="75" mass="8537">MGLEPWGEWVAAGLFLVVGFGAVYGKLRSLCTQVESLSDRVDRNYNERLRIWERLDEHSVEIAKLTVKVAQLTSE</sequence>
<evidence type="ECO:0000256" key="1">
    <source>
        <dbReference type="SAM" id="Phobius"/>
    </source>
</evidence>
<name>A0A0F9VY53_9ZZZZ</name>